<dbReference type="STRING" id="1285928.SAMN04487894_11379"/>
<name>A0A1G6XJY6_NIADE</name>
<reference evidence="2" key="1">
    <citation type="submission" date="2016-10" db="EMBL/GenBank/DDBJ databases">
        <authorList>
            <person name="Varghese N."/>
            <person name="Submissions S."/>
        </authorList>
    </citation>
    <scope>NUCLEOTIDE SEQUENCE [LARGE SCALE GENOMIC DNA]</scope>
    <source>
        <strain evidence="2">DSM 25811 / CCM 8410 / LMG 26954 / E90</strain>
    </source>
</reference>
<dbReference type="EMBL" id="FMZO01000013">
    <property type="protein sequence ID" value="SDD77637.1"/>
    <property type="molecule type" value="Genomic_DNA"/>
</dbReference>
<keyword evidence="2" id="KW-1185">Reference proteome</keyword>
<gene>
    <name evidence="1" type="ORF">SAMN04487894_11379</name>
</gene>
<accession>A0A1G6XJY6</accession>
<dbReference type="RefSeq" id="WP_090391917.1">
    <property type="nucleotide sequence ID" value="NZ_FMZO01000013.1"/>
</dbReference>
<evidence type="ECO:0000313" key="1">
    <source>
        <dbReference type="EMBL" id="SDD77637.1"/>
    </source>
</evidence>
<organism evidence="1 2">
    <name type="scientific">Niabella drilacis (strain DSM 25811 / CCM 8410 / CCUG 62505 / LMG 26954 / E90)</name>
    <dbReference type="NCBI Taxonomy" id="1285928"/>
    <lineage>
        <taxon>Bacteria</taxon>
        <taxon>Pseudomonadati</taxon>
        <taxon>Bacteroidota</taxon>
        <taxon>Chitinophagia</taxon>
        <taxon>Chitinophagales</taxon>
        <taxon>Chitinophagaceae</taxon>
        <taxon>Niabella</taxon>
    </lineage>
</organism>
<dbReference type="AlphaFoldDB" id="A0A1G6XJY6"/>
<sequence>MLYSHNQENEKLKLFTIFLTHAVEGNINYASAVNDVIHETHQYTVGEKSLYDINRDAINIILLLTDLDKSYFQQLSISPHDYNKQTYSKVLDIIASSKEATYY</sequence>
<dbReference type="OrthoDB" id="9968245at2"/>
<dbReference type="Proteomes" id="UP000198757">
    <property type="component" value="Unassembled WGS sequence"/>
</dbReference>
<proteinExistence type="predicted"/>
<evidence type="ECO:0000313" key="2">
    <source>
        <dbReference type="Proteomes" id="UP000198757"/>
    </source>
</evidence>
<protein>
    <submittedName>
        <fullName evidence="1">Uncharacterized protein</fullName>
    </submittedName>
</protein>